<dbReference type="Pfam" id="PF20668">
    <property type="entry name" value="DUF6815"/>
    <property type="match status" value="1"/>
</dbReference>
<protein>
    <recommendedName>
        <fullName evidence="1">DUF6815 domain-containing protein</fullName>
    </recommendedName>
</protein>
<dbReference type="InterPro" id="IPR049212">
    <property type="entry name" value="DUF6815"/>
</dbReference>
<keyword evidence="3" id="KW-1185">Reference proteome</keyword>
<dbReference type="OrthoDB" id="1404368at2"/>
<accession>B8I9Y3</accession>
<dbReference type="KEGG" id="mno:Mnod_2231"/>
<dbReference type="RefSeq" id="WP_015928896.1">
    <property type="nucleotide sequence ID" value="NC_011894.1"/>
</dbReference>
<gene>
    <name evidence="2" type="ordered locus">Mnod_2231</name>
</gene>
<feature type="domain" description="DUF6815" evidence="1">
    <location>
        <begin position="219"/>
        <end position="321"/>
    </location>
</feature>
<evidence type="ECO:0000313" key="3">
    <source>
        <dbReference type="Proteomes" id="UP000008207"/>
    </source>
</evidence>
<organism evidence="2 3">
    <name type="scientific">Methylobacterium nodulans (strain LMG 21967 / CNCM I-2342 / ORS 2060)</name>
    <dbReference type="NCBI Taxonomy" id="460265"/>
    <lineage>
        <taxon>Bacteria</taxon>
        <taxon>Pseudomonadati</taxon>
        <taxon>Pseudomonadota</taxon>
        <taxon>Alphaproteobacteria</taxon>
        <taxon>Hyphomicrobiales</taxon>
        <taxon>Methylobacteriaceae</taxon>
        <taxon>Methylobacterium</taxon>
    </lineage>
</organism>
<dbReference type="STRING" id="460265.Mnod_2231"/>
<evidence type="ECO:0000259" key="1">
    <source>
        <dbReference type="Pfam" id="PF20668"/>
    </source>
</evidence>
<dbReference type="NCBIfam" id="NF033816">
    <property type="entry name" value="Cj0069_fam"/>
    <property type="match status" value="1"/>
</dbReference>
<dbReference type="eggNOG" id="COG0189">
    <property type="taxonomic scope" value="Bacteria"/>
</dbReference>
<dbReference type="Proteomes" id="UP000008207">
    <property type="component" value="Chromosome"/>
</dbReference>
<sequence length="366" mass="40007">MPDALSHRFKVAIVWWGDARERAEARPETSRLTAIFAALERHGIAAEPAVWSDPLTDDVRAQLMGVDGVLVWVNPIPAPGSGGRGVLDDLLREVAAAGIFVSGHPDVITRIGVKEVLHRTRELGWGTDTHVYRDHAALAAEFPARVAAGPRVLKRNRGNGGLGVWKVERSTGADVAVQEAWGDRHGRTLPLDAFMAERVADFTDGGTLVDQPFQARHLEGMIRCYLSGDRVVGFGHQRVRALAPPEAGPAEPRLYSGPDDARFQCLRGLLEREWVPQMARLLGLDPEALPVIWDADFLLGPRNPAGEDTYVLCEINASSVFPIPDEAPEALANTTLRRLIAVREARNREAMQAQVPPPERKAAEAE</sequence>
<proteinExistence type="predicted"/>
<name>B8I9Y3_METNO</name>
<reference evidence="2 3" key="1">
    <citation type="submission" date="2009-01" db="EMBL/GenBank/DDBJ databases">
        <title>Complete sequence of chromosome of Methylobacterium nodulans ORS 2060.</title>
        <authorList>
            <consortium name="US DOE Joint Genome Institute"/>
            <person name="Lucas S."/>
            <person name="Copeland A."/>
            <person name="Lapidus A."/>
            <person name="Glavina del Rio T."/>
            <person name="Dalin E."/>
            <person name="Tice H."/>
            <person name="Bruce D."/>
            <person name="Goodwin L."/>
            <person name="Pitluck S."/>
            <person name="Sims D."/>
            <person name="Brettin T."/>
            <person name="Detter J.C."/>
            <person name="Han C."/>
            <person name="Larimer F."/>
            <person name="Land M."/>
            <person name="Hauser L."/>
            <person name="Kyrpides N."/>
            <person name="Ivanova N."/>
            <person name="Marx C.J."/>
            <person name="Richardson P."/>
        </authorList>
    </citation>
    <scope>NUCLEOTIDE SEQUENCE [LARGE SCALE GENOMIC DNA]</scope>
    <source>
        <strain evidence="3">LMG 21967 / CNCM I-2342 / ORS 2060</strain>
    </source>
</reference>
<dbReference type="SUPFAM" id="SSF56059">
    <property type="entry name" value="Glutathione synthetase ATP-binding domain-like"/>
    <property type="match status" value="1"/>
</dbReference>
<dbReference type="HOGENOM" id="CLU_756064_0_0_5"/>
<evidence type="ECO:0000313" key="2">
    <source>
        <dbReference type="EMBL" id="ACL57211.1"/>
    </source>
</evidence>
<dbReference type="EMBL" id="CP001349">
    <property type="protein sequence ID" value="ACL57211.1"/>
    <property type="molecule type" value="Genomic_DNA"/>
</dbReference>
<dbReference type="AlphaFoldDB" id="B8I9Y3"/>